<name>A0A392W9Y9_9FABA</name>
<protein>
    <submittedName>
        <fullName evidence="1">Uncharacterized protein</fullName>
    </submittedName>
</protein>
<sequence length="58" mass="6397">MGASLRITSFHPSGLALPLFLSGGRRCCLSINPLALLFSCSPSFFWVECFRGRSDLFL</sequence>
<proteinExistence type="predicted"/>
<organism evidence="1 2">
    <name type="scientific">Trifolium medium</name>
    <dbReference type="NCBI Taxonomy" id="97028"/>
    <lineage>
        <taxon>Eukaryota</taxon>
        <taxon>Viridiplantae</taxon>
        <taxon>Streptophyta</taxon>
        <taxon>Embryophyta</taxon>
        <taxon>Tracheophyta</taxon>
        <taxon>Spermatophyta</taxon>
        <taxon>Magnoliopsida</taxon>
        <taxon>eudicotyledons</taxon>
        <taxon>Gunneridae</taxon>
        <taxon>Pentapetalae</taxon>
        <taxon>rosids</taxon>
        <taxon>fabids</taxon>
        <taxon>Fabales</taxon>
        <taxon>Fabaceae</taxon>
        <taxon>Papilionoideae</taxon>
        <taxon>50 kb inversion clade</taxon>
        <taxon>NPAAA clade</taxon>
        <taxon>Hologalegina</taxon>
        <taxon>IRL clade</taxon>
        <taxon>Trifolieae</taxon>
        <taxon>Trifolium</taxon>
    </lineage>
</organism>
<dbReference type="AlphaFoldDB" id="A0A392W9Y9"/>
<dbReference type="EMBL" id="LXQA011443785">
    <property type="protein sequence ID" value="MCI97454.1"/>
    <property type="molecule type" value="Genomic_DNA"/>
</dbReference>
<comment type="caution">
    <text evidence="1">The sequence shown here is derived from an EMBL/GenBank/DDBJ whole genome shotgun (WGS) entry which is preliminary data.</text>
</comment>
<evidence type="ECO:0000313" key="2">
    <source>
        <dbReference type="Proteomes" id="UP000265520"/>
    </source>
</evidence>
<feature type="non-terminal residue" evidence="1">
    <location>
        <position position="58"/>
    </location>
</feature>
<evidence type="ECO:0000313" key="1">
    <source>
        <dbReference type="EMBL" id="MCI97454.1"/>
    </source>
</evidence>
<accession>A0A392W9Y9</accession>
<reference evidence="1 2" key="1">
    <citation type="journal article" date="2018" name="Front. Plant Sci.">
        <title>Red Clover (Trifolium pratense) and Zigzag Clover (T. medium) - A Picture of Genomic Similarities and Differences.</title>
        <authorList>
            <person name="Dluhosova J."/>
            <person name="Istvanek J."/>
            <person name="Nedelnik J."/>
            <person name="Repkova J."/>
        </authorList>
    </citation>
    <scope>NUCLEOTIDE SEQUENCE [LARGE SCALE GENOMIC DNA]</scope>
    <source>
        <strain evidence="2">cv. 10/8</strain>
        <tissue evidence="1">Leaf</tissue>
    </source>
</reference>
<keyword evidence="2" id="KW-1185">Reference proteome</keyword>
<dbReference type="Proteomes" id="UP000265520">
    <property type="component" value="Unassembled WGS sequence"/>
</dbReference>